<evidence type="ECO:0000256" key="2">
    <source>
        <dbReference type="ARBA" id="ARBA00010741"/>
    </source>
</evidence>
<evidence type="ECO:0000313" key="9">
    <source>
        <dbReference type="EMBL" id="CCG85188.1"/>
    </source>
</evidence>
<protein>
    <recommendedName>
        <fullName evidence="8">Large ribosomal subunit protein mL67</fullName>
    </recommendedName>
</protein>
<reference evidence="9 10" key="1">
    <citation type="journal article" date="2013" name="MBio">
        <title>Genome sequencing of the plant pathogen Taphrina deformans, the causal agent of peach leaf curl.</title>
        <authorList>
            <person name="Cisse O.H."/>
            <person name="Almeida J.M.G.C.F."/>
            <person name="Fonseca A."/>
            <person name="Kumar A.A."/>
            <person name="Salojaervi J."/>
            <person name="Overmyer K."/>
            <person name="Hauser P.M."/>
            <person name="Pagni M."/>
        </authorList>
    </citation>
    <scope>NUCLEOTIDE SEQUENCE [LARGE SCALE GENOMIC DNA]</scope>
    <source>
        <strain evidence="10">PYCC 5710 / ATCC 11124 / CBS 356.35 / IMI 108563 / JCM 9778 / NBRC 8474</strain>
    </source>
</reference>
<evidence type="ECO:0000256" key="3">
    <source>
        <dbReference type="ARBA" id="ARBA00022980"/>
    </source>
</evidence>
<accession>R4XH60</accession>
<keyword evidence="5" id="KW-0496">Mitochondrion</keyword>
<evidence type="ECO:0000256" key="1">
    <source>
        <dbReference type="ARBA" id="ARBA00004173"/>
    </source>
</evidence>
<keyword evidence="6" id="KW-0804">Transcription</keyword>
<sequence>MKQLPPNRRLHPTALRKDHWVPLAKAQFSDSATMRQVYTRLLEYRTWRSKQPVPIELRHMTVKARRRLEIDQVATTVADLSASCASFANKGATIAWLNEEEKVYAKKWPANITHTSGLDVVRGWSIVQDRTGLFAPGSTVVNTEEVKS</sequence>
<dbReference type="GO" id="GO:0003735">
    <property type="term" value="F:structural constituent of ribosome"/>
    <property type="evidence" value="ECO:0007669"/>
    <property type="project" value="TreeGrafter"/>
</dbReference>
<dbReference type="GO" id="GO:1990904">
    <property type="term" value="C:ribonucleoprotein complex"/>
    <property type="evidence" value="ECO:0007669"/>
    <property type="project" value="UniProtKB-KW"/>
</dbReference>
<dbReference type="OrthoDB" id="5333655at2759"/>
<dbReference type="InterPro" id="IPR024629">
    <property type="entry name" value="Ribosomal_mL67"/>
</dbReference>
<keyword evidence="4" id="KW-0805">Transcription regulation</keyword>
<evidence type="ECO:0000256" key="8">
    <source>
        <dbReference type="ARBA" id="ARBA00035185"/>
    </source>
</evidence>
<gene>
    <name evidence="9" type="ORF">TAPDE_000355</name>
</gene>
<evidence type="ECO:0000256" key="4">
    <source>
        <dbReference type="ARBA" id="ARBA00023015"/>
    </source>
</evidence>
<dbReference type="GO" id="GO:0005739">
    <property type="term" value="C:mitochondrion"/>
    <property type="evidence" value="ECO:0007669"/>
    <property type="project" value="UniProtKB-SubCell"/>
</dbReference>
<proteinExistence type="inferred from homology"/>
<keyword evidence="7" id="KW-0687">Ribonucleoprotein</keyword>
<dbReference type="Proteomes" id="UP000013776">
    <property type="component" value="Unassembled WGS sequence"/>
</dbReference>
<dbReference type="AlphaFoldDB" id="R4XH60"/>
<dbReference type="STRING" id="1097556.R4XH60"/>
<dbReference type="VEuPathDB" id="FungiDB:TAPDE_000355"/>
<keyword evidence="3" id="KW-0689">Ribosomal protein</keyword>
<evidence type="ECO:0000256" key="5">
    <source>
        <dbReference type="ARBA" id="ARBA00023128"/>
    </source>
</evidence>
<evidence type="ECO:0000313" key="10">
    <source>
        <dbReference type="Proteomes" id="UP000013776"/>
    </source>
</evidence>
<dbReference type="GO" id="GO:0005840">
    <property type="term" value="C:ribosome"/>
    <property type="evidence" value="ECO:0007669"/>
    <property type="project" value="UniProtKB-KW"/>
</dbReference>
<evidence type="ECO:0000256" key="6">
    <source>
        <dbReference type="ARBA" id="ARBA00023163"/>
    </source>
</evidence>
<comment type="subcellular location">
    <subcellularLocation>
        <location evidence="1">Mitochondrion</location>
    </subcellularLocation>
</comment>
<dbReference type="PANTHER" id="PTHR28184:SF1">
    <property type="entry name" value="LARGE RIBOSOMAL SUBUNIT PROTEIN ML67"/>
    <property type="match status" value="1"/>
</dbReference>
<name>R4XH60_TAPDE</name>
<dbReference type="GO" id="GO:0000150">
    <property type="term" value="F:DNA strand exchange activity"/>
    <property type="evidence" value="ECO:0007669"/>
    <property type="project" value="InterPro"/>
</dbReference>
<dbReference type="GO" id="GO:0003697">
    <property type="term" value="F:single-stranded DNA binding"/>
    <property type="evidence" value="ECO:0007669"/>
    <property type="project" value="InterPro"/>
</dbReference>
<comment type="similarity">
    <text evidence="2">Belongs to the mitochondrion-specific ribosomal protein mL67 family.</text>
</comment>
<dbReference type="EMBL" id="CAHR02000009">
    <property type="protein sequence ID" value="CCG85188.1"/>
    <property type="molecule type" value="Genomic_DNA"/>
</dbReference>
<evidence type="ECO:0000256" key="7">
    <source>
        <dbReference type="ARBA" id="ARBA00023274"/>
    </source>
</evidence>
<comment type="caution">
    <text evidence="9">The sequence shown here is derived from an EMBL/GenBank/DDBJ whole genome shotgun (WGS) entry which is preliminary data.</text>
</comment>
<keyword evidence="10" id="KW-1185">Reference proteome</keyword>
<organism evidence="9 10">
    <name type="scientific">Taphrina deformans (strain PYCC 5710 / ATCC 11124 / CBS 356.35 / IMI 108563 / JCM 9778 / NBRC 8474)</name>
    <name type="common">Peach leaf curl fungus</name>
    <name type="synonym">Lalaria deformans</name>
    <dbReference type="NCBI Taxonomy" id="1097556"/>
    <lineage>
        <taxon>Eukaryota</taxon>
        <taxon>Fungi</taxon>
        <taxon>Dikarya</taxon>
        <taxon>Ascomycota</taxon>
        <taxon>Taphrinomycotina</taxon>
        <taxon>Taphrinomycetes</taxon>
        <taxon>Taphrinales</taxon>
        <taxon>Taphrinaceae</taxon>
        <taxon>Taphrina</taxon>
    </lineage>
</organism>
<dbReference type="Pfam" id="PF12829">
    <property type="entry name" value="Mhr1"/>
    <property type="match status" value="1"/>
</dbReference>
<dbReference type="PANTHER" id="PTHR28184">
    <property type="entry name" value="MITOCHONDRIAL HOMOLOGOUS RECOMBINATION PROTEIN 1"/>
    <property type="match status" value="1"/>
</dbReference>